<feature type="region of interest" description="Disordered" evidence="1">
    <location>
        <begin position="1"/>
        <end position="26"/>
    </location>
</feature>
<evidence type="ECO:0000313" key="2">
    <source>
        <dbReference type="EMBL" id="KAI1867583.1"/>
    </source>
</evidence>
<accession>A0A9P9WK76</accession>
<gene>
    <name evidence="2" type="ORF">JX265_007385</name>
</gene>
<dbReference type="PANTHER" id="PTHR40788">
    <property type="entry name" value="CLR5 DOMAIN-CONTAINING PROTEIN-RELATED"/>
    <property type="match status" value="1"/>
</dbReference>
<name>A0A9P9WK76_9PEZI</name>
<comment type="caution">
    <text evidence="2">The sequence shown here is derived from an EMBL/GenBank/DDBJ whole genome shotgun (WGS) entry which is preliminary data.</text>
</comment>
<dbReference type="EMBL" id="JAFIMR010000018">
    <property type="protein sequence ID" value="KAI1867583.1"/>
    <property type="molecule type" value="Genomic_DNA"/>
</dbReference>
<evidence type="ECO:0000313" key="3">
    <source>
        <dbReference type="Proteomes" id="UP000829685"/>
    </source>
</evidence>
<dbReference type="AlphaFoldDB" id="A0A9P9WK76"/>
<dbReference type="Proteomes" id="UP000829685">
    <property type="component" value="Unassembled WGS sequence"/>
</dbReference>
<sequence>MGAESSGEIKPSAADHQASDDSDADLKPLLDDIKSVDAESDQIIASFDRFPQLSDPFKRYSFIECSCPRCEDALITPPDIREFTLPYAHNVLEKYETLRKWVESYETVIQNRWAKKGSKKRRALLIRVWPHMATVHRSDYAITSHRPAEKLEGEFVEFDTDSSRMGQCSCGVLSNPQIRNYYEDGFGGQFRIIYRGAMDPLAYGRIEYKGLEQECHEGKHSFVCRNGMPMEKGILALETQQRIYDFLVTMCEAIMHDISPSALAAARPATEPSAYSCSAKQMTSLEAAAFEAPYRVPTSMDIPRMTDMLEARLQAAEDHLHSLHEDPRYFEYTILEWKEHSRRMVHSRDPTHELRDPTTERGFEAWSEVVSQVLGHAFRSVDVWDTILTKTRNLEKLGNRWSSKLCKTSDLPEEYAQGFHTLLQYLRDSMLCSARQLRNGFDASGPVRAYLLHKTICRYNSSNEKEFAKSLKRMDASHKDHKDLEDKIAQISGWKPFNCLTMDVILDALERLKKERPGVRDLMTSWVCDVIADISVMAECWRQIMLFQPWAPRLLKKIPAIEEDAANQPDTKEDNSKGARMSAKPKPPPLPELSYEVVLKAVPIGNKFYYPSDKKPSKSNIDAMRQAEANLDELWRVLIPPLAEQSWFQICHLQVLFRELARTPVWVEPEPASQIASTTEEDLAVCFGMSSIRHEVDQPRRFVPQPEKFKAKTRCSTTDHEALSGHEDISSHKTQQATEFSHATVRVDNRAARVFQLLFHVTGSNDRPGELSWTEFLYAMTNAGFTAEKLYGSVWQFTHTGVTTSLARSIQFHEPHPKKSLPYWKARRLGRRMTRRYGWSWSTFITDGELSL</sequence>
<feature type="region of interest" description="Disordered" evidence="1">
    <location>
        <begin position="565"/>
        <end position="589"/>
    </location>
</feature>
<proteinExistence type="predicted"/>
<reference evidence="2" key="1">
    <citation type="submission" date="2021-03" db="EMBL/GenBank/DDBJ databases">
        <title>Revisited historic fungal species revealed as producer of novel bioactive compounds through whole genome sequencing and comparative genomics.</title>
        <authorList>
            <person name="Vignolle G.A."/>
            <person name="Hochenegger N."/>
            <person name="Mach R.L."/>
            <person name="Mach-Aigner A.R."/>
            <person name="Javad Rahimi M."/>
            <person name="Salim K.A."/>
            <person name="Chan C.M."/>
            <person name="Lim L.B.L."/>
            <person name="Cai F."/>
            <person name="Druzhinina I.S."/>
            <person name="U'Ren J.M."/>
            <person name="Derntl C."/>
        </authorList>
    </citation>
    <scope>NUCLEOTIDE SEQUENCE</scope>
    <source>
        <strain evidence="2">TUCIM 5799</strain>
    </source>
</reference>
<organism evidence="2 3">
    <name type="scientific">Neoarthrinium moseri</name>
    <dbReference type="NCBI Taxonomy" id="1658444"/>
    <lineage>
        <taxon>Eukaryota</taxon>
        <taxon>Fungi</taxon>
        <taxon>Dikarya</taxon>
        <taxon>Ascomycota</taxon>
        <taxon>Pezizomycotina</taxon>
        <taxon>Sordariomycetes</taxon>
        <taxon>Xylariomycetidae</taxon>
        <taxon>Amphisphaeriales</taxon>
        <taxon>Apiosporaceae</taxon>
        <taxon>Neoarthrinium</taxon>
    </lineage>
</organism>
<keyword evidence="3" id="KW-1185">Reference proteome</keyword>
<evidence type="ECO:0000256" key="1">
    <source>
        <dbReference type="SAM" id="MobiDB-lite"/>
    </source>
</evidence>
<dbReference type="PANTHER" id="PTHR40788:SF2">
    <property type="entry name" value="CLR5 DOMAIN-CONTAINING PROTEIN"/>
    <property type="match status" value="1"/>
</dbReference>
<protein>
    <submittedName>
        <fullName evidence="2">Uncharacterized protein</fullName>
    </submittedName>
</protein>